<dbReference type="InterPro" id="IPR029787">
    <property type="entry name" value="Nucleotide_cyclase"/>
</dbReference>
<dbReference type="PANTHER" id="PTHR43081">
    <property type="entry name" value="ADENYLATE CYCLASE, TERMINAL-DIFFERENTIATION SPECIFIC-RELATED"/>
    <property type="match status" value="1"/>
</dbReference>
<proteinExistence type="predicted"/>
<dbReference type="GO" id="GO:0006171">
    <property type="term" value="P:cAMP biosynthetic process"/>
    <property type="evidence" value="ECO:0007669"/>
    <property type="project" value="TreeGrafter"/>
</dbReference>
<dbReference type="GO" id="GO:0004016">
    <property type="term" value="F:adenylate cyclase activity"/>
    <property type="evidence" value="ECO:0007669"/>
    <property type="project" value="UniProtKB-EC"/>
</dbReference>
<dbReference type="Proteomes" id="UP000317178">
    <property type="component" value="Chromosome"/>
</dbReference>
<evidence type="ECO:0000259" key="1">
    <source>
        <dbReference type="PROSITE" id="PS50125"/>
    </source>
</evidence>
<feature type="domain" description="Guanylate cyclase" evidence="1">
    <location>
        <begin position="234"/>
        <end position="366"/>
    </location>
</feature>
<dbReference type="CDD" id="cd07302">
    <property type="entry name" value="CHD"/>
    <property type="match status" value="1"/>
</dbReference>
<keyword evidence="2" id="KW-0456">Lyase</keyword>
<dbReference type="AlphaFoldDB" id="A0A518CMW9"/>
<protein>
    <submittedName>
        <fullName evidence="2">Adenylate cyclase 1</fullName>
        <ecNumber evidence="2">4.6.1.1</ecNumber>
    </submittedName>
</protein>
<sequence>MHTSSNLPVNSTVTPTYLPVGYLQTFISMEEMTTDTTFRSPDLVTLDGWFSALHQFQRISASAEEFFAEALRLICEPGGLETGRLFLLKNDVWESQQATEAPNTFADDQETALLEEMECHRQTCFHSSLLNRNLLEEGTSVVISPILNKSGIIIGALWGERRVYSGNQRRGIRELEARWVQLLSEAISSGLIRLEEEQHHARTRLLLDQVFPKSVTRQLMSDDSLLKAQRREITLLFADLQRSTVLFKQLEPSVAYELLSELMEVFTAAAVDQFGVLIDYYGDGLAVMWNAPVDQSDHALLACRAAMAMQKSVEEISMRWQPKLEQPLRLGIGIHTGEALVGNSGSQRRIKYGPRGEAVVVASRLESATRPMQASILLSHETVQQLPAESITRRLCQVRLPNMSDAHSVYELCSLNGAELSPDEHDFIQQYERIVALYESQQLAEACLQLTELEQQTLSNRYSVRFLSEHVSALTRTDRQRRQNDKKRDQMNDPAILLELK</sequence>
<dbReference type="SMART" id="SM00044">
    <property type="entry name" value="CYCc"/>
    <property type="match status" value="1"/>
</dbReference>
<dbReference type="InterPro" id="IPR050697">
    <property type="entry name" value="Adenylyl/Guanylyl_Cyclase_3/4"/>
</dbReference>
<dbReference type="EMBL" id="CP036281">
    <property type="protein sequence ID" value="QDU80572.1"/>
    <property type="molecule type" value="Genomic_DNA"/>
</dbReference>
<dbReference type="PANTHER" id="PTHR43081:SF1">
    <property type="entry name" value="ADENYLATE CYCLASE, TERMINAL-DIFFERENTIATION SPECIFIC"/>
    <property type="match status" value="1"/>
</dbReference>
<dbReference type="PROSITE" id="PS50125">
    <property type="entry name" value="GUANYLATE_CYCLASE_2"/>
    <property type="match status" value="1"/>
</dbReference>
<dbReference type="SUPFAM" id="SSF55073">
    <property type="entry name" value="Nucleotide cyclase"/>
    <property type="match status" value="1"/>
</dbReference>
<reference evidence="2 3" key="1">
    <citation type="submission" date="2019-02" db="EMBL/GenBank/DDBJ databases">
        <title>Deep-cultivation of Planctomycetes and their phenomic and genomic characterization uncovers novel biology.</title>
        <authorList>
            <person name="Wiegand S."/>
            <person name="Jogler M."/>
            <person name="Boedeker C."/>
            <person name="Pinto D."/>
            <person name="Vollmers J."/>
            <person name="Rivas-Marin E."/>
            <person name="Kohn T."/>
            <person name="Peeters S.H."/>
            <person name="Heuer A."/>
            <person name="Rast P."/>
            <person name="Oberbeckmann S."/>
            <person name="Bunk B."/>
            <person name="Jeske O."/>
            <person name="Meyerdierks A."/>
            <person name="Storesund J.E."/>
            <person name="Kallscheuer N."/>
            <person name="Luecker S."/>
            <person name="Lage O.M."/>
            <person name="Pohl T."/>
            <person name="Merkel B.J."/>
            <person name="Hornburger P."/>
            <person name="Mueller R.-W."/>
            <person name="Bruemmer F."/>
            <person name="Labrenz M."/>
            <person name="Spormann A.M."/>
            <person name="Op den Camp H."/>
            <person name="Overmann J."/>
            <person name="Amann R."/>
            <person name="Jetten M.S.M."/>
            <person name="Mascher T."/>
            <person name="Medema M.H."/>
            <person name="Devos D.P."/>
            <person name="Kaster A.-K."/>
            <person name="Ovreas L."/>
            <person name="Rohde M."/>
            <person name="Galperin M.Y."/>
            <person name="Jogler C."/>
        </authorList>
    </citation>
    <scope>NUCLEOTIDE SEQUENCE [LARGE SCALE GENOMIC DNA]</scope>
    <source>
        <strain evidence="2 3">Pla110</strain>
    </source>
</reference>
<evidence type="ECO:0000313" key="2">
    <source>
        <dbReference type="EMBL" id="QDU80572.1"/>
    </source>
</evidence>
<name>A0A518CMW9_9PLAN</name>
<dbReference type="Gene3D" id="3.30.70.1230">
    <property type="entry name" value="Nucleotide cyclase"/>
    <property type="match status" value="1"/>
</dbReference>
<gene>
    <name evidence="2" type="primary">cyaA_2</name>
    <name evidence="2" type="ORF">Pla110_23030</name>
</gene>
<dbReference type="EC" id="4.6.1.1" evidence="2"/>
<dbReference type="KEGG" id="plon:Pla110_23030"/>
<dbReference type="InterPro" id="IPR001054">
    <property type="entry name" value="A/G_cyclase"/>
</dbReference>
<keyword evidence="3" id="KW-1185">Reference proteome</keyword>
<organism evidence="2 3">
    <name type="scientific">Polystyrenella longa</name>
    <dbReference type="NCBI Taxonomy" id="2528007"/>
    <lineage>
        <taxon>Bacteria</taxon>
        <taxon>Pseudomonadati</taxon>
        <taxon>Planctomycetota</taxon>
        <taxon>Planctomycetia</taxon>
        <taxon>Planctomycetales</taxon>
        <taxon>Planctomycetaceae</taxon>
        <taxon>Polystyrenella</taxon>
    </lineage>
</organism>
<accession>A0A518CMW9</accession>
<dbReference type="Pfam" id="PF00211">
    <property type="entry name" value="Guanylate_cyc"/>
    <property type="match status" value="1"/>
</dbReference>
<evidence type="ECO:0000313" key="3">
    <source>
        <dbReference type="Proteomes" id="UP000317178"/>
    </source>
</evidence>
<dbReference type="GO" id="GO:0035556">
    <property type="term" value="P:intracellular signal transduction"/>
    <property type="evidence" value="ECO:0007669"/>
    <property type="project" value="InterPro"/>
</dbReference>
<dbReference type="OrthoDB" id="9806704at2"/>